<dbReference type="EMBL" id="BMAO01015655">
    <property type="protein sequence ID" value="GFR03339.1"/>
    <property type="molecule type" value="Genomic_DNA"/>
</dbReference>
<organism evidence="1 2">
    <name type="scientific">Trichonephila clavata</name>
    <name type="common">Joro spider</name>
    <name type="synonym">Nephila clavata</name>
    <dbReference type="NCBI Taxonomy" id="2740835"/>
    <lineage>
        <taxon>Eukaryota</taxon>
        <taxon>Metazoa</taxon>
        <taxon>Ecdysozoa</taxon>
        <taxon>Arthropoda</taxon>
        <taxon>Chelicerata</taxon>
        <taxon>Arachnida</taxon>
        <taxon>Araneae</taxon>
        <taxon>Araneomorphae</taxon>
        <taxon>Entelegynae</taxon>
        <taxon>Araneoidea</taxon>
        <taxon>Nephilidae</taxon>
        <taxon>Trichonephila</taxon>
    </lineage>
</organism>
<name>A0A8X6LDQ2_TRICU</name>
<dbReference type="AlphaFoldDB" id="A0A8X6LDQ2"/>
<dbReference type="Proteomes" id="UP000887116">
    <property type="component" value="Unassembled WGS sequence"/>
</dbReference>
<dbReference type="OrthoDB" id="10469823at2759"/>
<proteinExistence type="predicted"/>
<sequence>MEKNKSSVYPTNSPLLLDVNEGSHLPINIDPGLNEHQAVATPSTQNPVLVCLIVELDWSPELRQVDNSRLKPLRCSLVSVYPTMQT</sequence>
<keyword evidence="2" id="KW-1185">Reference proteome</keyword>
<gene>
    <name evidence="1" type="ORF">TNCT_151271</name>
</gene>
<evidence type="ECO:0000313" key="1">
    <source>
        <dbReference type="EMBL" id="GFR03339.1"/>
    </source>
</evidence>
<accession>A0A8X6LDQ2</accession>
<comment type="caution">
    <text evidence="1">The sequence shown here is derived from an EMBL/GenBank/DDBJ whole genome shotgun (WGS) entry which is preliminary data.</text>
</comment>
<reference evidence="1" key="1">
    <citation type="submission" date="2020-07" db="EMBL/GenBank/DDBJ databases">
        <title>Multicomponent nature underlies the extraordinary mechanical properties of spider dragline silk.</title>
        <authorList>
            <person name="Kono N."/>
            <person name="Nakamura H."/>
            <person name="Mori M."/>
            <person name="Yoshida Y."/>
            <person name="Ohtoshi R."/>
            <person name="Malay A.D."/>
            <person name="Moran D.A.P."/>
            <person name="Tomita M."/>
            <person name="Numata K."/>
            <person name="Arakawa K."/>
        </authorList>
    </citation>
    <scope>NUCLEOTIDE SEQUENCE</scope>
</reference>
<protein>
    <submittedName>
        <fullName evidence="1">Uncharacterized protein</fullName>
    </submittedName>
</protein>
<evidence type="ECO:0000313" key="2">
    <source>
        <dbReference type="Proteomes" id="UP000887116"/>
    </source>
</evidence>